<proteinExistence type="predicted"/>
<dbReference type="Proteomes" id="UP000054144">
    <property type="component" value="Unassembled WGS sequence"/>
</dbReference>
<feature type="compositionally biased region" description="Basic and acidic residues" evidence="1">
    <location>
        <begin position="37"/>
        <end position="46"/>
    </location>
</feature>
<reference evidence="2 3" key="1">
    <citation type="journal article" date="2015" name="Fungal Genet. Biol.">
        <title>Evolution of novel wood decay mechanisms in Agaricales revealed by the genome sequences of Fistulina hepatica and Cylindrobasidium torrendii.</title>
        <authorList>
            <person name="Floudas D."/>
            <person name="Held B.W."/>
            <person name="Riley R."/>
            <person name="Nagy L.G."/>
            <person name="Koehler G."/>
            <person name="Ransdell A.S."/>
            <person name="Younus H."/>
            <person name="Chow J."/>
            <person name="Chiniquy J."/>
            <person name="Lipzen A."/>
            <person name="Tritt A."/>
            <person name="Sun H."/>
            <person name="Haridas S."/>
            <person name="LaButti K."/>
            <person name="Ohm R.A."/>
            <person name="Kues U."/>
            <person name="Blanchette R.A."/>
            <person name="Grigoriev I.V."/>
            <person name="Minto R.E."/>
            <person name="Hibbett D.S."/>
        </authorList>
    </citation>
    <scope>NUCLEOTIDE SEQUENCE [LARGE SCALE GENOMIC DNA]</scope>
    <source>
        <strain evidence="2 3">ATCC 64428</strain>
    </source>
</reference>
<feature type="region of interest" description="Disordered" evidence="1">
    <location>
        <begin position="22"/>
        <end position="46"/>
    </location>
</feature>
<accession>A0A0D7ALN9</accession>
<organism evidence="2 3">
    <name type="scientific">Fistulina hepatica ATCC 64428</name>
    <dbReference type="NCBI Taxonomy" id="1128425"/>
    <lineage>
        <taxon>Eukaryota</taxon>
        <taxon>Fungi</taxon>
        <taxon>Dikarya</taxon>
        <taxon>Basidiomycota</taxon>
        <taxon>Agaricomycotina</taxon>
        <taxon>Agaricomycetes</taxon>
        <taxon>Agaricomycetidae</taxon>
        <taxon>Agaricales</taxon>
        <taxon>Fistulinaceae</taxon>
        <taxon>Fistulina</taxon>
    </lineage>
</organism>
<protein>
    <submittedName>
        <fullName evidence="2">Uncharacterized protein</fullName>
    </submittedName>
</protein>
<evidence type="ECO:0000313" key="2">
    <source>
        <dbReference type="EMBL" id="KIY52211.1"/>
    </source>
</evidence>
<gene>
    <name evidence="2" type="ORF">FISHEDRAFT_35911</name>
</gene>
<dbReference type="AlphaFoldDB" id="A0A0D7ALN9"/>
<keyword evidence="3" id="KW-1185">Reference proteome</keyword>
<name>A0A0D7ALN9_9AGAR</name>
<sequence length="80" mass="9431">RAKLDEERKSYEAQITSLRKNLDDIQTEESQLQSAKRRAEREAADYRQKSLNLERELERLRNRLERPASTFGSPVSSPRK</sequence>
<dbReference type="EMBL" id="KN881645">
    <property type="protein sequence ID" value="KIY52211.1"/>
    <property type="molecule type" value="Genomic_DNA"/>
</dbReference>
<dbReference type="OrthoDB" id="6108017at2759"/>
<evidence type="ECO:0000256" key="1">
    <source>
        <dbReference type="SAM" id="MobiDB-lite"/>
    </source>
</evidence>
<feature type="non-terminal residue" evidence="2">
    <location>
        <position position="1"/>
    </location>
</feature>
<evidence type="ECO:0000313" key="3">
    <source>
        <dbReference type="Proteomes" id="UP000054144"/>
    </source>
</evidence>